<keyword evidence="2" id="KW-1185">Reference proteome</keyword>
<proteinExistence type="predicted"/>
<reference evidence="1" key="1">
    <citation type="submission" date="2023-07" db="EMBL/GenBank/DDBJ databases">
        <title>Bacterial whole genome sequence for Sphingobium sp. HBC34.</title>
        <authorList>
            <person name="Le V."/>
            <person name="Ko S.-R."/>
            <person name="Ahn C.-Y."/>
            <person name="Oh H.-M."/>
        </authorList>
    </citation>
    <scope>NUCLEOTIDE SEQUENCE</scope>
    <source>
        <strain evidence="1">HBC34</strain>
    </source>
</reference>
<comment type="caution">
    <text evidence="1">The sequence shown here is derived from an EMBL/GenBank/DDBJ whole genome shotgun (WGS) entry which is preliminary data.</text>
</comment>
<organism evidence="1 2">
    <name type="scientific">Sphingobium cyanobacteriorum</name>
    <dbReference type="NCBI Taxonomy" id="3063954"/>
    <lineage>
        <taxon>Bacteria</taxon>
        <taxon>Pseudomonadati</taxon>
        <taxon>Pseudomonadota</taxon>
        <taxon>Alphaproteobacteria</taxon>
        <taxon>Sphingomonadales</taxon>
        <taxon>Sphingomonadaceae</taxon>
        <taxon>Sphingobium</taxon>
    </lineage>
</organism>
<dbReference type="Proteomes" id="UP001176471">
    <property type="component" value="Unassembled WGS sequence"/>
</dbReference>
<dbReference type="EMBL" id="JAUQOM010000001">
    <property type="protein sequence ID" value="MDO7834287.1"/>
    <property type="molecule type" value="Genomic_DNA"/>
</dbReference>
<accession>A0ABT8ZIB3</accession>
<name>A0ABT8ZIB3_9SPHN</name>
<protein>
    <recommendedName>
        <fullName evidence="3">Lipid A deacylase LpxR family protein</fullName>
    </recommendedName>
</protein>
<dbReference type="RefSeq" id="WP_304534779.1">
    <property type="nucleotide sequence ID" value="NZ_JAUQOM010000001.1"/>
</dbReference>
<evidence type="ECO:0008006" key="3">
    <source>
        <dbReference type="Google" id="ProtNLM"/>
    </source>
</evidence>
<gene>
    <name evidence="1" type="ORF">Q4610_04440</name>
</gene>
<evidence type="ECO:0000313" key="1">
    <source>
        <dbReference type="EMBL" id="MDO7834287.1"/>
    </source>
</evidence>
<evidence type="ECO:0000313" key="2">
    <source>
        <dbReference type="Proteomes" id="UP001176471"/>
    </source>
</evidence>
<sequence length="360" mass="37996">MTGAAHSRPLRFFALLMLGWIAIRLAGQDGAPPLPPPMLALPARPSLTRLLNPPVALAASAAPMPLKLAKRGPGRWAFPAHVRAAAAPPRLQTATTRQEVDTIVDMMAFIHFAMGFANRHYASDDDYMSGFQPTAAPVPILAPMRAKPDRWRVGSWLLWRPGGVTSGDAVTPGRLGGSQAGLRVDYELTPRAKSRTVAYGRITSALQHPAAPETAVGLAIQPIRTIPVSLAAERRIALGRGARNANAVMAVGGFGPSAIGHSIEAEGYAQAGIVGFRRGDRFIDGKVSLLSPIGQSPVRVGAALSGGAQPYVSRLDIGPELQLRLPLPQASARVSVEWRQRIAGNARPGSGIAITLATDF</sequence>